<dbReference type="PROSITE" id="PS01032">
    <property type="entry name" value="PPM_1"/>
    <property type="match status" value="1"/>
</dbReference>
<evidence type="ECO:0000256" key="6">
    <source>
        <dbReference type="ARBA" id="ARBA00022842"/>
    </source>
</evidence>
<sequence length="518" mass="57578">MADVCYGVLSEGDSSSSACEQSSRATRRRRIELHGIKCVADLPRELEDDTTTVIDEKRPVILVPVRKRTDTDEVIDNPRMDVESGRLEETGMEAARQPSIPPEASVLRADNPPGFGLASICGKRRDMEDAVAVHPNFCRLGDEQLHYFGVYDGHGCSHVFISLSFSPDFNSSKSNINILYLPSTAKLLIKKMKFPLSRYKKMLGCECKALFKFCWEVREFWDLWDCSCFVSFILIFFLGYYHLLVITVVRWFGEILQVAMRCSERLHEIVREELKRRGDQLPAMDWKSAMERSFDQMDKEVTAWNAEGPAAGGAKCRCQLQPPDYDAVGSTAAVAIVTPEKIVVANCGDSRAVLSRAGKAVPLSFDHKPDRPDELNRIQEAGGRVINWDGARVLGVLAMSRAIGDNYLKPYVTHEPEVTVVDRTREDECLILGTDGLWDVVSNETACGVGHMCLRKEAPVSAAVSSGSSSGGGERAEEERACWDVALLLTKLAIARHSTDNVSIVVVDLRKHDTNKSK</sequence>
<comment type="cofactor">
    <cofactor evidence="1">
        <name>Mn(2+)</name>
        <dbReference type="ChEBI" id="CHEBI:29035"/>
    </cofactor>
</comment>
<feature type="domain" description="PPM-type phosphatase" evidence="11">
    <location>
        <begin position="114"/>
        <end position="509"/>
    </location>
</feature>
<evidence type="ECO:0000256" key="3">
    <source>
        <dbReference type="ARBA" id="ARBA00013081"/>
    </source>
</evidence>
<dbReference type="Proteomes" id="UP001346149">
    <property type="component" value="Unassembled WGS sequence"/>
</dbReference>
<keyword evidence="10" id="KW-1133">Transmembrane helix</keyword>
<dbReference type="PROSITE" id="PS51746">
    <property type="entry name" value="PPM_2"/>
    <property type="match status" value="1"/>
</dbReference>
<evidence type="ECO:0000256" key="4">
    <source>
        <dbReference type="ARBA" id="ARBA00022723"/>
    </source>
</evidence>
<dbReference type="EMBL" id="JAXQNO010000024">
    <property type="protein sequence ID" value="KAK4763180.1"/>
    <property type="molecule type" value="Genomic_DNA"/>
</dbReference>
<reference evidence="12 13" key="1">
    <citation type="journal article" date="2023" name="Hortic Res">
        <title>Pangenome of water caltrop reveals structural variations and asymmetric subgenome divergence after allopolyploidization.</title>
        <authorList>
            <person name="Zhang X."/>
            <person name="Chen Y."/>
            <person name="Wang L."/>
            <person name="Yuan Y."/>
            <person name="Fang M."/>
            <person name="Shi L."/>
            <person name="Lu R."/>
            <person name="Comes H.P."/>
            <person name="Ma Y."/>
            <person name="Chen Y."/>
            <person name="Huang G."/>
            <person name="Zhou Y."/>
            <person name="Zheng Z."/>
            <person name="Qiu Y."/>
        </authorList>
    </citation>
    <scope>NUCLEOTIDE SEQUENCE [LARGE SCALE GENOMIC DNA]</scope>
    <source>
        <strain evidence="12">F231</strain>
    </source>
</reference>
<dbReference type="InterPro" id="IPR000222">
    <property type="entry name" value="PP2C_BS"/>
</dbReference>
<evidence type="ECO:0000259" key="11">
    <source>
        <dbReference type="PROSITE" id="PS51746"/>
    </source>
</evidence>
<evidence type="ECO:0000313" key="12">
    <source>
        <dbReference type="EMBL" id="KAK4763180.1"/>
    </source>
</evidence>
<keyword evidence="13" id="KW-1185">Reference proteome</keyword>
<keyword evidence="8" id="KW-0464">Manganese</keyword>
<dbReference type="SMART" id="SM00332">
    <property type="entry name" value="PP2Cc"/>
    <property type="match status" value="1"/>
</dbReference>
<dbReference type="FunFam" id="3.60.40.10:FF:000291">
    <property type="entry name" value="Protein phosphatase 2C 50"/>
    <property type="match status" value="1"/>
</dbReference>
<comment type="cofactor">
    <cofactor evidence="2">
        <name>Mg(2+)</name>
        <dbReference type="ChEBI" id="CHEBI:18420"/>
    </cofactor>
</comment>
<dbReference type="CDD" id="cd00143">
    <property type="entry name" value="PP2Cc"/>
    <property type="match status" value="1"/>
</dbReference>
<keyword evidence="10" id="KW-0812">Transmembrane</keyword>
<dbReference type="AlphaFoldDB" id="A0AAN7KI22"/>
<dbReference type="InterPro" id="IPR036457">
    <property type="entry name" value="PPM-type-like_dom_sf"/>
</dbReference>
<comment type="caution">
    <text evidence="12">The sequence shown here is derived from an EMBL/GenBank/DDBJ whole genome shotgun (WGS) entry which is preliminary data.</text>
</comment>
<evidence type="ECO:0000256" key="5">
    <source>
        <dbReference type="ARBA" id="ARBA00022801"/>
    </source>
</evidence>
<evidence type="ECO:0000313" key="13">
    <source>
        <dbReference type="Proteomes" id="UP001346149"/>
    </source>
</evidence>
<dbReference type="GO" id="GO:0004722">
    <property type="term" value="F:protein serine/threonine phosphatase activity"/>
    <property type="evidence" value="ECO:0007669"/>
    <property type="project" value="UniProtKB-EC"/>
</dbReference>
<feature type="transmembrane region" description="Helical" evidence="10">
    <location>
        <begin position="229"/>
        <end position="252"/>
    </location>
</feature>
<dbReference type="InterPro" id="IPR001932">
    <property type="entry name" value="PPM-type_phosphatase-like_dom"/>
</dbReference>
<keyword evidence="10" id="KW-0472">Membrane</keyword>
<gene>
    <name evidence="12" type="ORF">SAY86_008948</name>
</gene>
<evidence type="ECO:0000256" key="1">
    <source>
        <dbReference type="ARBA" id="ARBA00001936"/>
    </source>
</evidence>
<keyword evidence="6" id="KW-0460">Magnesium</keyword>
<accession>A0AAN7KI22</accession>
<dbReference type="Gene3D" id="3.60.40.10">
    <property type="entry name" value="PPM-type phosphatase domain"/>
    <property type="match status" value="2"/>
</dbReference>
<proteinExistence type="inferred from homology"/>
<keyword evidence="4" id="KW-0479">Metal-binding</keyword>
<dbReference type="InterPro" id="IPR015655">
    <property type="entry name" value="PP2C"/>
</dbReference>
<dbReference type="EC" id="3.1.3.16" evidence="3"/>
<evidence type="ECO:0000256" key="10">
    <source>
        <dbReference type="SAM" id="Phobius"/>
    </source>
</evidence>
<organism evidence="12 13">
    <name type="scientific">Trapa natans</name>
    <name type="common">Water chestnut</name>
    <dbReference type="NCBI Taxonomy" id="22666"/>
    <lineage>
        <taxon>Eukaryota</taxon>
        <taxon>Viridiplantae</taxon>
        <taxon>Streptophyta</taxon>
        <taxon>Embryophyta</taxon>
        <taxon>Tracheophyta</taxon>
        <taxon>Spermatophyta</taxon>
        <taxon>Magnoliopsida</taxon>
        <taxon>eudicotyledons</taxon>
        <taxon>Gunneridae</taxon>
        <taxon>Pentapetalae</taxon>
        <taxon>rosids</taxon>
        <taxon>malvids</taxon>
        <taxon>Myrtales</taxon>
        <taxon>Lythraceae</taxon>
        <taxon>Trapa</taxon>
    </lineage>
</organism>
<dbReference type="SUPFAM" id="SSF81606">
    <property type="entry name" value="PP2C-like"/>
    <property type="match status" value="2"/>
</dbReference>
<protein>
    <recommendedName>
        <fullName evidence="3">protein-serine/threonine phosphatase</fullName>
        <ecNumber evidence="3">3.1.3.16</ecNumber>
    </recommendedName>
</protein>
<dbReference type="GO" id="GO:0046872">
    <property type="term" value="F:metal ion binding"/>
    <property type="evidence" value="ECO:0007669"/>
    <property type="project" value="UniProtKB-KW"/>
</dbReference>
<evidence type="ECO:0000256" key="9">
    <source>
        <dbReference type="RuleBase" id="RU003465"/>
    </source>
</evidence>
<keyword evidence="7 9" id="KW-0904">Protein phosphatase</keyword>
<dbReference type="PANTHER" id="PTHR47992">
    <property type="entry name" value="PROTEIN PHOSPHATASE"/>
    <property type="match status" value="1"/>
</dbReference>
<evidence type="ECO:0000256" key="2">
    <source>
        <dbReference type="ARBA" id="ARBA00001946"/>
    </source>
</evidence>
<dbReference type="Pfam" id="PF00481">
    <property type="entry name" value="PP2C"/>
    <property type="match status" value="1"/>
</dbReference>
<evidence type="ECO:0000256" key="7">
    <source>
        <dbReference type="ARBA" id="ARBA00022912"/>
    </source>
</evidence>
<comment type="similarity">
    <text evidence="9">Belongs to the PP2C family.</text>
</comment>
<name>A0AAN7KI22_TRANT</name>
<evidence type="ECO:0000256" key="8">
    <source>
        <dbReference type="ARBA" id="ARBA00023211"/>
    </source>
</evidence>
<keyword evidence="5 9" id="KW-0378">Hydrolase</keyword>